<feature type="region of interest" description="Disordered" evidence="1">
    <location>
        <begin position="337"/>
        <end position="358"/>
    </location>
</feature>
<dbReference type="Proteomes" id="UP000027073">
    <property type="component" value="Unassembled WGS sequence"/>
</dbReference>
<feature type="transmembrane region" description="Helical" evidence="2">
    <location>
        <begin position="112"/>
        <end position="132"/>
    </location>
</feature>
<evidence type="ECO:0000259" key="3">
    <source>
        <dbReference type="Pfam" id="PF20151"/>
    </source>
</evidence>
<organism evidence="4 5">
    <name type="scientific">Pleurotus ostreatus (strain PC15)</name>
    <name type="common">Oyster mushroom</name>
    <dbReference type="NCBI Taxonomy" id="1137138"/>
    <lineage>
        <taxon>Eukaryota</taxon>
        <taxon>Fungi</taxon>
        <taxon>Dikarya</taxon>
        <taxon>Basidiomycota</taxon>
        <taxon>Agaricomycotina</taxon>
        <taxon>Agaricomycetes</taxon>
        <taxon>Agaricomycetidae</taxon>
        <taxon>Agaricales</taxon>
        <taxon>Pleurotineae</taxon>
        <taxon>Pleurotaceae</taxon>
        <taxon>Pleurotus</taxon>
    </lineage>
</organism>
<evidence type="ECO:0000313" key="5">
    <source>
        <dbReference type="Proteomes" id="UP000027073"/>
    </source>
</evidence>
<gene>
    <name evidence="4" type="ORF">PLEOSDRAFT_1102912</name>
</gene>
<dbReference type="EMBL" id="KL198007">
    <property type="protein sequence ID" value="KDQ28872.1"/>
    <property type="molecule type" value="Genomic_DNA"/>
</dbReference>
<evidence type="ECO:0000256" key="1">
    <source>
        <dbReference type="SAM" id="MobiDB-lite"/>
    </source>
</evidence>
<feature type="transmembrane region" description="Helical" evidence="2">
    <location>
        <begin position="197"/>
        <end position="219"/>
    </location>
</feature>
<keyword evidence="2" id="KW-0472">Membrane</keyword>
<proteinExistence type="predicted"/>
<dbReference type="VEuPathDB" id="FungiDB:PLEOSDRAFT_1102912"/>
<feature type="transmembrane region" description="Helical" evidence="2">
    <location>
        <begin position="74"/>
        <end position="92"/>
    </location>
</feature>
<dbReference type="HOGENOM" id="CLU_716045_0_0_1"/>
<accession>A0A067NXL1</accession>
<feature type="transmembrane region" description="Helical" evidence="2">
    <location>
        <begin position="144"/>
        <end position="164"/>
    </location>
</feature>
<reference evidence="5" key="1">
    <citation type="journal article" date="2014" name="Proc. Natl. Acad. Sci. U.S.A.">
        <title>Extensive sampling of basidiomycete genomes demonstrates inadequacy of the white-rot/brown-rot paradigm for wood decay fungi.</title>
        <authorList>
            <person name="Riley R."/>
            <person name="Salamov A.A."/>
            <person name="Brown D.W."/>
            <person name="Nagy L.G."/>
            <person name="Floudas D."/>
            <person name="Held B.W."/>
            <person name="Levasseur A."/>
            <person name="Lombard V."/>
            <person name="Morin E."/>
            <person name="Otillar R."/>
            <person name="Lindquist E.A."/>
            <person name="Sun H."/>
            <person name="LaButti K.M."/>
            <person name="Schmutz J."/>
            <person name="Jabbour D."/>
            <person name="Luo H."/>
            <person name="Baker S.E."/>
            <person name="Pisabarro A.G."/>
            <person name="Walton J.D."/>
            <person name="Blanchette R.A."/>
            <person name="Henrissat B."/>
            <person name="Martin F."/>
            <person name="Cullen D."/>
            <person name="Hibbett D.S."/>
            <person name="Grigoriev I.V."/>
        </authorList>
    </citation>
    <scope>NUCLEOTIDE SEQUENCE [LARGE SCALE GENOMIC DNA]</scope>
    <source>
        <strain evidence="5">PC15</strain>
    </source>
</reference>
<dbReference type="AlphaFoldDB" id="A0A067NXL1"/>
<evidence type="ECO:0000256" key="2">
    <source>
        <dbReference type="SAM" id="Phobius"/>
    </source>
</evidence>
<dbReference type="OrthoDB" id="2866771at2759"/>
<sequence length="358" mass="39560">MSSGTRSIYSPYLYALISHCHASPLMSPSSIDVEFLIRFKTSTYIPVSSASLLAYDFLLTFADEIRYVWGSKWSVGKALYLLARYPLLFNLIVQLHRNAGHDVSDSECHTLFALTGYMYLFGVLAAEAILVLRVWALWQRSKRIAVTLAVMTVAGLAIGLTAVFKLEGGQFFVPRGTVVSLSYPGCIGVADSNNSTLASYVVLMVYELGIFLLMVINGIKGHLRVPTSSMMYVFYKDGFLYFASLLGISVINLVIILTQPPEFTNLLISTQAALHSMLSTRILLNLRHRSESMRGSTNTFTGSLDLSGLHRAANGAATVSASSIMFQRSGREWFGHGSQSVARNNDDDETELVRFRRT</sequence>
<name>A0A067NXL1_PLEO1</name>
<dbReference type="InParanoid" id="A0A067NXL1"/>
<feature type="transmembrane region" description="Helical" evidence="2">
    <location>
        <begin position="239"/>
        <end position="257"/>
    </location>
</feature>
<keyword evidence="2" id="KW-0812">Transmembrane</keyword>
<dbReference type="InterPro" id="IPR045340">
    <property type="entry name" value="DUF6533"/>
</dbReference>
<protein>
    <recommendedName>
        <fullName evidence="3">DUF6533 domain-containing protein</fullName>
    </recommendedName>
</protein>
<dbReference type="Pfam" id="PF20151">
    <property type="entry name" value="DUF6533"/>
    <property type="match status" value="1"/>
</dbReference>
<keyword evidence="2" id="KW-1133">Transmembrane helix</keyword>
<evidence type="ECO:0000313" key="4">
    <source>
        <dbReference type="EMBL" id="KDQ28872.1"/>
    </source>
</evidence>
<feature type="domain" description="DUF6533" evidence="3">
    <location>
        <begin position="44"/>
        <end position="87"/>
    </location>
</feature>